<organism evidence="1">
    <name type="scientific">Virus NIOZ-UU157</name>
    <dbReference type="NCBI Taxonomy" id="2763269"/>
    <lineage>
        <taxon>Viruses</taxon>
    </lineage>
</organism>
<protein>
    <submittedName>
        <fullName evidence="1">Uncharacterized protein</fullName>
    </submittedName>
</protein>
<proteinExistence type="predicted"/>
<sequence>MIKIKEIYEGWRNNLLPPEKLKDQIAKVSAERLSICEECENHSSKHSSKRPDAHCVSCGCTLSAKTKCLSCSCPVKKWESVLTEEEESEYKKHEESLKTK</sequence>
<accession>A0A7S9XDX8</accession>
<gene>
    <name evidence="1" type="ORF">NIOZUU157_00285</name>
</gene>
<reference evidence="1" key="1">
    <citation type="submission" date="2020-08" db="EMBL/GenBank/DDBJ databases">
        <title>Bridging the membrane lipid divide: bacteria of the FCB group superphylum have the potential to synthesize archaeal ether lipids.</title>
        <authorList>
            <person name="Villanueva L."/>
            <person name="von Meijenfeldt F.A.B."/>
            <person name="Westbye A.B."/>
            <person name="Yadav S."/>
            <person name="Hopmans E.C."/>
            <person name="Dutilh B.E."/>
            <person name="Sinninghe Damste J.S."/>
        </authorList>
    </citation>
    <scope>NUCLEOTIDE SEQUENCE</scope>
    <source>
        <strain evidence="1">NIOZ-UU157</strain>
    </source>
</reference>
<evidence type="ECO:0000313" key="1">
    <source>
        <dbReference type="EMBL" id="QPI16394.1"/>
    </source>
</evidence>
<name>A0A7S9XDX8_9VIRU</name>
<dbReference type="EMBL" id="MW030560">
    <property type="protein sequence ID" value="QPI16394.1"/>
    <property type="molecule type" value="Genomic_DNA"/>
</dbReference>